<keyword evidence="1" id="KW-0732">Signal</keyword>
<feature type="signal peptide" evidence="1">
    <location>
        <begin position="1"/>
        <end position="24"/>
    </location>
</feature>
<feature type="chain" id="PRO_5042860211" description="Accessory gland protein" evidence="1">
    <location>
        <begin position="25"/>
        <end position="172"/>
    </location>
</feature>
<gene>
    <name evidence="2" type="ORF">R5R35_004376</name>
</gene>
<evidence type="ECO:0000313" key="2">
    <source>
        <dbReference type="EMBL" id="KAK7788992.1"/>
    </source>
</evidence>
<protein>
    <recommendedName>
        <fullName evidence="4">Accessory gland protein</fullName>
    </recommendedName>
</protein>
<sequence>MPVRICALLLVFVLVLLTAGNTSAVPCGGHRYEALEGAGAPQVRCSAAAARCWAEGELLHPNGSCYAPLTRGPCPAGQWWRLHAVAGSAGVRGVCAQLRCPPDRRPAPCRERMRQAAEACPRRPDGAPEAAVYMDAAGRFRCGVFPGRVEALHALVRCETAPASAQQLQQQL</sequence>
<dbReference type="AlphaFoldDB" id="A0AAN9YYU0"/>
<dbReference type="Proteomes" id="UP001378592">
    <property type="component" value="Unassembled WGS sequence"/>
</dbReference>
<evidence type="ECO:0000256" key="1">
    <source>
        <dbReference type="SAM" id="SignalP"/>
    </source>
</evidence>
<keyword evidence="3" id="KW-1185">Reference proteome</keyword>
<proteinExistence type="predicted"/>
<accession>A0AAN9YYU0</accession>
<evidence type="ECO:0008006" key="4">
    <source>
        <dbReference type="Google" id="ProtNLM"/>
    </source>
</evidence>
<comment type="caution">
    <text evidence="2">The sequence shown here is derived from an EMBL/GenBank/DDBJ whole genome shotgun (WGS) entry which is preliminary data.</text>
</comment>
<evidence type="ECO:0000313" key="3">
    <source>
        <dbReference type="Proteomes" id="UP001378592"/>
    </source>
</evidence>
<dbReference type="EMBL" id="JAZDUA010000866">
    <property type="protein sequence ID" value="KAK7788992.1"/>
    <property type="molecule type" value="Genomic_DNA"/>
</dbReference>
<name>A0AAN9YYU0_9ORTH</name>
<reference evidence="2 3" key="1">
    <citation type="submission" date="2024-03" db="EMBL/GenBank/DDBJ databases">
        <title>The genome assembly and annotation of the cricket Gryllus longicercus Weissman &amp; Gray.</title>
        <authorList>
            <person name="Szrajer S."/>
            <person name="Gray D."/>
            <person name="Ylla G."/>
        </authorList>
    </citation>
    <scope>NUCLEOTIDE SEQUENCE [LARGE SCALE GENOMIC DNA]</scope>
    <source>
        <strain evidence="2">DAG 2021-001</strain>
        <tissue evidence="2">Whole body minus gut</tissue>
    </source>
</reference>
<organism evidence="2 3">
    <name type="scientific">Gryllus longicercus</name>
    <dbReference type="NCBI Taxonomy" id="2509291"/>
    <lineage>
        <taxon>Eukaryota</taxon>
        <taxon>Metazoa</taxon>
        <taxon>Ecdysozoa</taxon>
        <taxon>Arthropoda</taxon>
        <taxon>Hexapoda</taxon>
        <taxon>Insecta</taxon>
        <taxon>Pterygota</taxon>
        <taxon>Neoptera</taxon>
        <taxon>Polyneoptera</taxon>
        <taxon>Orthoptera</taxon>
        <taxon>Ensifera</taxon>
        <taxon>Gryllidea</taxon>
        <taxon>Grylloidea</taxon>
        <taxon>Gryllidae</taxon>
        <taxon>Gryllinae</taxon>
        <taxon>Gryllus</taxon>
    </lineage>
</organism>